<accession>A0ABY4VXU1</accession>
<name>A0ABY4VXU1_9PROT</name>
<dbReference type="InterPro" id="IPR014729">
    <property type="entry name" value="Rossmann-like_a/b/a_fold"/>
</dbReference>
<evidence type="ECO:0000313" key="2">
    <source>
        <dbReference type="Proteomes" id="UP001056291"/>
    </source>
</evidence>
<protein>
    <recommendedName>
        <fullName evidence="3">tRNA(Ile)-lysidine/2-thiocytidine synthase N-terminal domain-containing protein</fullName>
    </recommendedName>
</protein>
<evidence type="ECO:0008006" key="3">
    <source>
        <dbReference type="Google" id="ProtNLM"/>
    </source>
</evidence>
<evidence type="ECO:0000313" key="1">
    <source>
        <dbReference type="EMBL" id="USG59736.1"/>
    </source>
</evidence>
<dbReference type="RefSeq" id="WP_251932506.1">
    <property type="nucleotide sequence ID" value="NZ_CP098747.1"/>
</dbReference>
<reference evidence="1" key="1">
    <citation type="submission" date="2022-06" db="EMBL/GenBank/DDBJ databases">
        <title>Sneathiella actinostolidae sp. nov., isolated from a sea anemonein the Western Pacific Ocean.</title>
        <authorList>
            <person name="Wei M.J."/>
        </authorList>
    </citation>
    <scope>NUCLEOTIDE SEQUENCE</scope>
    <source>
        <strain evidence="1">PHK-P5</strain>
    </source>
</reference>
<proteinExistence type="predicted"/>
<organism evidence="1 2">
    <name type="scientific">Sneathiella marina</name>
    <dbReference type="NCBI Taxonomy" id="2950108"/>
    <lineage>
        <taxon>Bacteria</taxon>
        <taxon>Pseudomonadati</taxon>
        <taxon>Pseudomonadota</taxon>
        <taxon>Alphaproteobacteria</taxon>
        <taxon>Sneathiellales</taxon>
        <taxon>Sneathiellaceae</taxon>
        <taxon>Sneathiella</taxon>
    </lineage>
</organism>
<sequence>MMSNLEIHGNKIKLRTQKKATIVPLSGGIDSVYVLEKLLKETDDIILAHHIHLLNQDGRHKVEAERCRKIVDWCRKEYRPFEYSESAIDHRGLYRKGFDIIAVAFEVGIVGRSYASKFERVADRWIFGLCMEEEQDINRRPHIINACAASSFPYPSPELFRLPIISKSEQMRYMHEDLVDLCWTCREPIWRDDGGFDECEKCPSCDLMTNARDQLKAIPEGKPITVTSLENVFR</sequence>
<dbReference type="SUPFAM" id="SSF52402">
    <property type="entry name" value="Adenine nucleotide alpha hydrolases-like"/>
    <property type="match status" value="1"/>
</dbReference>
<dbReference type="Gene3D" id="3.40.50.620">
    <property type="entry name" value="HUPs"/>
    <property type="match status" value="1"/>
</dbReference>
<keyword evidence="2" id="KW-1185">Reference proteome</keyword>
<gene>
    <name evidence="1" type="ORF">NBZ79_11160</name>
</gene>
<dbReference type="Proteomes" id="UP001056291">
    <property type="component" value="Chromosome"/>
</dbReference>
<dbReference type="EMBL" id="CP098747">
    <property type="protein sequence ID" value="USG59736.1"/>
    <property type="molecule type" value="Genomic_DNA"/>
</dbReference>